<feature type="compositionally biased region" description="Low complexity" evidence="2">
    <location>
        <begin position="63"/>
        <end position="73"/>
    </location>
</feature>
<proteinExistence type="predicted"/>
<dbReference type="PANTHER" id="PTHR28663:SF1">
    <property type="entry name" value="CILIA- AND FLAGELLA- ASSOCIATED PROTEIN 210"/>
    <property type="match status" value="1"/>
</dbReference>
<accession>A0A0L0RV54</accession>
<feature type="region of interest" description="Disordered" evidence="2">
    <location>
        <begin position="51"/>
        <end position="73"/>
    </location>
</feature>
<dbReference type="STRING" id="578462.A0A0L0RV54"/>
<gene>
    <name evidence="3" type="ORF">AMAG_00311</name>
</gene>
<organism evidence="3 4">
    <name type="scientific">Allomyces macrogynus (strain ATCC 38327)</name>
    <name type="common">Allomyces javanicus var. macrogynus</name>
    <dbReference type="NCBI Taxonomy" id="578462"/>
    <lineage>
        <taxon>Eukaryota</taxon>
        <taxon>Fungi</taxon>
        <taxon>Fungi incertae sedis</taxon>
        <taxon>Blastocladiomycota</taxon>
        <taxon>Blastocladiomycetes</taxon>
        <taxon>Blastocladiales</taxon>
        <taxon>Blastocladiaceae</taxon>
        <taxon>Allomyces</taxon>
    </lineage>
</organism>
<dbReference type="eggNOG" id="ENOG502QPZ3">
    <property type="taxonomic scope" value="Eukaryota"/>
</dbReference>
<keyword evidence="1" id="KW-0175">Coiled coil</keyword>
<evidence type="ECO:0000256" key="2">
    <source>
        <dbReference type="SAM" id="MobiDB-lite"/>
    </source>
</evidence>
<feature type="compositionally biased region" description="Polar residues" evidence="2">
    <location>
        <begin position="1"/>
        <end position="21"/>
    </location>
</feature>
<dbReference type="InterPro" id="IPR039986">
    <property type="entry name" value="CFAP210"/>
</dbReference>
<keyword evidence="4" id="KW-1185">Reference proteome</keyword>
<feature type="compositionally biased region" description="Basic and acidic residues" evidence="2">
    <location>
        <begin position="518"/>
        <end position="532"/>
    </location>
</feature>
<dbReference type="OrthoDB" id="5595973at2759"/>
<feature type="region of interest" description="Disordered" evidence="2">
    <location>
        <begin position="135"/>
        <end position="154"/>
    </location>
</feature>
<feature type="region of interest" description="Disordered" evidence="2">
    <location>
        <begin position="491"/>
        <end position="537"/>
    </location>
</feature>
<evidence type="ECO:0000313" key="3">
    <source>
        <dbReference type="EMBL" id="KNE54332.1"/>
    </source>
</evidence>
<sequence length="682" mass="73450">MPPTSSRHSSGYLGSTASSRARQVPSHAELRARDRAHAAAVAEYLAAEDRAARSWNAPPSPTPTSSSSVGGRPTVVLPATTVARVARTAIVKTGAQNSTASAALARSGPSTSTAAETGLAVAGGSVALASLYHTDPPTADEAADDERARQEERLRLHQKSRAWVATWNGTLLGQRQASLAARAHRLAAEESQRQAADAAWAAEEQARRDAALHRARALQAVATEPARERASAQLLAAVLDERERQIAYKKEVTALRAKRDAEDPAGAVLPLPSTRNAPVTGDKKATARQTAQWLQEKRAAVERDREATRAAEVRDRQLVQEQVEGETRAREAERRAAIAAQRAALDAQVAERKKVEAELADAARDRDKDLHMWRQHKSYLGSRIHQVETNRRAARAAVAKTLGVQCSERDKQAEEVWEAAERRAQEMREAEEVAKVAREAKVKMERKDELQAFFEAHNRQQEIARQERLAAKAEERRVMLADAEAARAAKVREEQARRDARASLASTHRVQRGQRATHAVEERATTRREVRESVPNPVQTLRDSQIFNLIESYYAKQLPPDPPAGLTALEVEDLGAATPTGGRSRPGSGDVKAGRRSVVPRPASGSVPASRTTSRPASSDVTKARALGSAIGTRSGMGPAAVRGRRASVAALPPPAEDVNGEAQAQRRGGVGEAGPAISAAP</sequence>
<feature type="coiled-coil region" evidence="1">
    <location>
        <begin position="420"/>
        <end position="476"/>
    </location>
</feature>
<dbReference type="VEuPathDB" id="FungiDB:AMAG_00311"/>
<feature type="coiled-coil region" evidence="1">
    <location>
        <begin position="338"/>
        <end position="365"/>
    </location>
</feature>
<evidence type="ECO:0000256" key="1">
    <source>
        <dbReference type="SAM" id="Coils"/>
    </source>
</evidence>
<feature type="compositionally biased region" description="Polar residues" evidence="2">
    <location>
        <begin position="607"/>
        <end position="621"/>
    </location>
</feature>
<reference evidence="3 4" key="1">
    <citation type="submission" date="2009-11" db="EMBL/GenBank/DDBJ databases">
        <title>Annotation of Allomyces macrogynus ATCC 38327.</title>
        <authorList>
            <consortium name="The Broad Institute Genome Sequencing Platform"/>
            <person name="Russ C."/>
            <person name="Cuomo C."/>
            <person name="Burger G."/>
            <person name="Gray M.W."/>
            <person name="Holland P.W.H."/>
            <person name="King N."/>
            <person name="Lang F.B.F."/>
            <person name="Roger A.J."/>
            <person name="Ruiz-Trillo I."/>
            <person name="Young S.K."/>
            <person name="Zeng Q."/>
            <person name="Gargeya S."/>
            <person name="Fitzgerald M."/>
            <person name="Haas B."/>
            <person name="Abouelleil A."/>
            <person name="Alvarado L."/>
            <person name="Arachchi H.M."/>
            <person name="Berlin A."/>
            <person name="Chapman S.B."/>
            <person name="Gearin G."/>
            <person name="Goldberg J."/>
            <person name="Griggs A."/>
            <person name="Gujja S."/>
            <person name="Hansen M."/>
            <person name="Heiman D."/>
            <person name="Howarth C."/>
            <person name="Larimer J."/>
            <person name="Lui A."/>
            <person name="MacDonald P.J.P."/>
            <person name="McCowen C."/>
            <person name="Montmayeur A."/>
            <person name="Murphy C."/>
            <person name="Neiman D."/>
            <person name="Pearson M."/>
            <person name="Priest M."/>
            <person name="Roberts A."/>
            <person name="Saif S."/>
            <person name="Shea T."/>
            <person name="Sisk P."/>
            <person name="Stolte C."/>
            <person name="Sykes S."/>
            <person name="Wortman J."/>
            <person name="Nusbaum C."/>
            <person name="Birren B."/>
        </authorList>
    </citation>
    <scope>NUCLEOTIDE SEQUENCE [LARGE SCALE GENOMIC DNA]</scope>
    <source>
        <strain evidence="3 4">ATCC 38327</strain>
    </source>
</reference>
<reference evidence="4" key="2">
    <citation type="submission" date="2009-11" db="EMBL/GenBank/DDBJ databases">
        <title>The Genome Sequence of Allomyces macrogynus strain ATCC 38327.</title>
        <authorList>
            <consortium name="The Broad Institute Genome Sequencing Platform"/>
            <person name="Russ C."/>
            <person name="Cuomo C."/>
            <person name="Shea T."/>
            <person name="Young S.K."/>
            <person name="Zeng Q."/>
            <person name="Koehrsen M."/>
            <person name="Haas B."/>
            <person name="Borodovsky M."/>
            <person name="Guigo R."/>
            <person name="Alvarado L."/>
            <person name="Berlin A."/>
            <person name="Borenstein D."/>
            <person name="Chen Z."/>
            <person name="Engels R."/>
            <person name="Freedman E."/>
            <person name="Gellesch M."/>
            <person name="Goldberg J."/>
            <person name="Griggs A."/>
            <person name="Gujja S."/>
            <person name="Heiman D."/>
            <person name="Hepburn T."/>
            <person name="Howarth C."/>
            <person name="Jen D."/>
            <person name="Larson L."/>
            <person name="Lewis B."/>
            <person name="Mehta T."/>
            <person name="Park D."/>
            <person name="Pearson M."/>
            <person name="Roberts A."/>
            <person name="Saif S."/>
            <person name="Shenoy N."/>
            <person name="Sisk P."/>
            <person name="Stolte C."/>
            <person name="Sykes S."/>
            <person name="Walk T."/>
            <person name="White J."/>
            <person name="Yandava C."/>
            <person name="Burger G."/>
            <person name="Gray M.W."/>
            <person name="Holland P.W.H."/>
            <person name="King N."/>
            <person name="Lang F.B.F."/>
            <person name="Roger A.J."/>
            <person name="Ruiz-Trillo I."/>
            <person name="Lander E."/>
            <person name="Nusbaum C."/>
        </authorList>
    </citation>
    <scope>NUCLEOTIDE SEQUENCE [LARGE SCALE GENOMIC DNA]</scope>
    <source>
        <strain evidence="4">ATCC 38327</strain>
    </source>
</reference>
<feature type="region of interest" description="Disordered" evidence="2">
    <location>
        <begin position="574"/>
        <end position="682"/>
    </location>
</feature>
<dbReference type="AlphaFoldDB" id="A0A0L0RV54"/>
<dbReference type="Proteomes" id="UP000054350">
    <property type="component" value="Unassembled WGS sequence"/>
</dbReference>
<evidence type="ECO:0000313" key="4">
    <source>
        <dbReference type="Proteomes" id="UP000054350"/>
    </source>
</evidence>
<dbReference type="PANTHER" id="PTHR28663">
    <property type="entry name" value="COILED-COIL DOMAIN-CONTAINING PROTEIN 173"/>
    <property type="match status" value="1"/>
</dbReference>
<protein>
    <recommendedName>
        <fullName evidence="5">Trichohyalin-plectin-homology domain-containing protein</fullName>
    </recommendedName>
</protein>
<evidence type="ECO:0008006" key="5">
    <source>
        <dbReference type="Google" id="ProtNLM"/>
    </source>
</evidence>
<feature type="compositionally biased region" description="Basic and acidic residues" evidence="2">
    <location>
        <begin position="491"/>
        <end position="501"/>
    </location>
</feature>
<feature type="compositionally biased region" description="Basic and acidic residues" evidence="2">
    <location>
        <begin position="145"/>
        <end position="154"/>
    </location>
</feature>
<name>A0A0L0RV54_ALLM3</name>
<dbReference type="EMBL" id="GG745328">
    <property type="protein sequence ID" value="KNE54332.1"/>
    <property type="molecule type" value="Genomic_DNA"/>
</dbReference>
<feature type="region of interest" description="Disordered" evidence="2">
    <location>
        <begin position="1"/>
        <end position="35"/>
    </location>
</feature>